<evidence type="ECO:0000259" key="6">
    <source>
        <dbReference type="PROSITE" id="PS50949"/>
    </source>
</evidence>
<dbReference type="InterPro" id="IPR036390">
    <property type="entry name" value="WH_DNA-bd_sf"/>
</dbReference>
<evidence type="ECO:0000256" key="1">
    <source>
        <dbReference type="ARBA" id="ARBA00005384"/>
    </source>
</evidence>
<dbReference type="GO" id="GO:0003677">
    <property type="term" value="F:DNA binding"/>
    <property type="evidence" value="ECO:0007669"/>
    <property type="project" value="UniProtKB-KW"/>
</dbReference>
<proteinExistence type="inferred from homology"/>
<dbReference type="Pfam" id="PF00392">
    <property type="entry name" value="GntR"/>
    <property type="match status" value="1"/>
</dbReference>
<dbReference type="InterPro" id="IPR015422">
    <property type="entry name" value="PyrdxlP-dep_Trfase_small"/>
</dbReference>
<evidence type="ECO:0000256" key="5">
    <source>
        <dbReference type="ARBA" id="ARBA00023163"/>
    </source>
</evidence>
<feature type="domain" description="HTH gntR-type" evidence="6">
    <location>
        <begin position="13"/>
        <end position="81"/>
    </location>
</feature>
<dbReference type="Gene3D" id="1.10.10.10">
    <property type="entry name" value="Winged helix-like DNA-binding domain superfamily/Winged helix DNA-binding domain"/>
    <property type="match status" value="1"/>
</dbReference>
<keyword evidence="5" id="KW-0804">Transcription</keyword>
<dbReference type="CDD" id="cd07377">
    <property type="entry name" value="WHTH_GntR"/>
    <property type="match status" value="1"/>
</dbReference>
<accession>F1TAU5</accession>
<keyword evidence="7" id="KW-0032">Aminotransferase</keyword>
<evidence type="ECO:0000313" key="8">
    <source>
        <dbReference type="Proteomes" id="UP000003860"/>
    </source>
</evidence>
<evidence type="ECO:0000313" key="7">
    <source>
        <dbReference type="EMBL" id="EGD48638.1"/>
    </source>
</evidence>
<dbReference type="STRING" id="588581.Cpap_3061"/>
<dbReference type="PANTHER" id="PTHR46577:SF1">
    <property type="entry name" value="HTH-TYPE TRANSCRIPTIONAL REGULATORY PROTEIN GABR"/>
    <property type="match status" value="1"/>
</dbReference>
<dbReference type="CDD" id="cd00609">
    <property type="entry name" value="AAT_like"/>
    <property type="match status" value="1"/>
</dbReference>
<sequence length="473" mass="54104">MKIVSIQLLNEEQPKYLQLFNSIKEQISQGEMKPGERLPAIRSLASQLGVNTSTVVNAYKQLESNSYITAKKGSGYFVSNTKTGKEDINFSSDLGLFKDTSVINFASATPHPSIFPIESFKACINEVLERDKGFAFGYDESNGYRPLRQSILDYFNREYSIFVENENYLQIVSGAQQGIDIIGKVLLNPGDYVVTETPTYDGAVAAFKSRGARIISVNMDKDGMDMEELEKKIRICKPKLIYVMSRYQNPTTVCYSEEKLKKLLLLAKENQLYIVEDDSMSELYFEKEKPMPLKALDIDNECVIYLKSFSKILMPGLRVGCMVIPNKLLSDFTKIKHTSDISSSGLIQRSLDLYFRSEKWEEHLQYMKEIYRGRFEVMLTALERLQKYGVKYEKPGGGLYFWVRLPRYLSAKLFYQKCKANGLVFIPSGIFYDNIHKNCDDYIRLSFASAGIDQISEGMAILEKCLQSKYQEE</sequence>
<dbReference type="InterPro" id="IPR004839">
    <property type="entry name" value="Aminotransferase_I/II_large"/>
</dbReference>
<keyword evidence="7" id="KW-0808">Transferase</keyword>
<dbReference type="InterPro" id="IPR015424">
    <property type="entry name" value="PyrdxlP-dep_Trfase"/>
</dbReference>
<dbReference type="Gene3D" id="3.40.640.10">
    <property type="entry name" value="Type I PLP-dependent aspartate aminotransferase-like (Major domain)"/>
    <property type="match status" value="1"/>
</dbReference>
<evidence type="ECO:0000256" key="2">
    <source>
        <dbReference type="ARBA" id="ARBA00022898"/>
    </source>
</evidence>
<dbReference type="AlphaFoldDB" id="F1TAU5"/>
<dbReference type="RefSeq" id="WP_004617832.1">
    <property type="nucleotide sequence ID" value="NZ_ACXX02000003.1"/>
</dbReference>
<dbReference type="SUPFAM" id="SSF53383">
    <property type="entry name" value="PLP-dependent transferases"/>
    <property type="match status" value="1"/>
</dbReference>
<dbReference type="Proteomes" id="UP000003860">
    <property type="component" value="Unassembled WGS sequence"/>
</dbReference>
<dbReference type="InterPro" id="IPR015421">
    <property type="entry name" value="PyrdxlP-dep_Trfase_major"/>
</dbReference>
<reference evidence="7" key="2">
    <citation type="submission" date="2011-01" db="EMBL/GenBank/DDBJ databases">
        <title>The Non-contiguous Finished genome of Clostridium papyrosolvens.</title>
        <authorList>
            <person name="Lucas S."/>
            <person name="Copeland A."/>
            <person name="Lapidus A."/>
            <person name="Cheng J.-F."/>
            <person name="Goodwin L."/>
            <person name="Pitluck S."/>
            <person name="Misra M."/>
            <person name="Chertkov O."/>
            <person name="Detter J.C."/>
            <person name="Han C."/>
            <person name="Tapia R."/>
            <person name="Land M."/>
            <person name="Hauser L."/>
            <person name="Kyrpides N."/>
            <person name="Ivanova N."/>
            <person name="Pagani I."/>
            <person name="Mouttaki H."/>
            <person name="He Z."/>
            <person name="Zhou J."/>
            <person name="Hemme C.L."/>
            <person name="Woyke T."/>
        </authorList>
    </citation>
    <scope>NUCLEOTIDE SEQUENCE [LARGE SCALE GENOMIC DNA]</scope>
    <source>
        <strain evidence="7">DSM 2782</strain>
    </source>
</reference>
<gene>
    <name evidence="7" type="ORF">Cpap_3061</name>
</gene>
<dbReference type="InterPro" id="IPR036388">
    <property type="entry name" value="WH-like_DNA-bd_sf"/>
</dbReference>
<comment type="similarity">
    <text evidence="1">In the C-terminal section; belongs to the class-I pyridoxal-phosphate-dependent aminotransferase family.</text>
</comment>
<evidence type="ECO:0000256" key="4">
    <source>
        <dbReference type="ARBA" id="ARBA00023125"/>
    </source>
</evidence>
<keyword evidence="3" id="KW-0805">Transcription regulation</keyword>
<dbReference type="PANTHER" id="PTHR46577">
    <property type="entry name" value="HTH-TYPE TRANSCRIPTIONAL REGULATORY PROTEIN GABR"/>
    <property type="match status" value="1"/>
</dbReference>
<reference evidence="7" key="1">
    <citation type="submission" date="2009-07" db="EMBL/GenBank/DDBJ databases">
        <authorList>
            <consortium name="US DOE Joint Genome Institute (JGI-PGF)"/>
            <person name="Lucas S."/>
            <person name="Copeland A."/>
            <person name="Lapidus A."/>
            <person name="Glavina del Rio T."/>
            <person name="Tice H."/>
            <person name="Bruce D."/>
            <person name="Goodwin L."/>
            <person name="Pitluck S."/>
            <person name="Larimer F."/>
            <person name="Land M.L."/>
            <person name="Mouttaki H."/>
            <person name="He Z."/>
            <person name="Zhou J."/>
            <person name="Hemme C.L."/>
        </authorList>
    </citation>
    <scope>NUCLEOTIDE SEQUENCE</scope>
    <source>
        <strain evidence="7">DSM 2782</strain>
    </source>
</reference>
<dbReference type="PROSITE" id="PS50949">
    <property type="entry name" value="HTH_GNTR"/>
    <property type="match status" value="1"/>
</dbReference>
<dbReference type="SUPFAM" id="SSF46785">
    <property type="entry name" value="Winged helix' DNA-binding domain"/>
    <property type="match status" value="1"/>
</dbReference>
<keyword evidence="8" id="KW-1185">Reference proteome</keyword>
<evidence type="ECO:0000256" key="3">
    <source>
        <dbReference type="ARBA" id="ARBA00023015"/>
    </source>
</evidence>
<keyword evidence="4" id="KW-0238">DNA-binding</keyword>
<keyword evidence="2" id="KW-0663">Pyridoxal phosphate</keyword>
<dbReference type="GO" id="GO:0030170">
    <property type="term" value="F:pyridoxal phosphate binding"/>
    <property type="evidence" value="ECO:0007669"/>
    <property type="project" value="InterPro"/>
</dbReference>
<dbReference type="SMART" id="SM00345">
    <property type="entry name" value="HTH_GNTR"/>
    <property type="match status" value="1"/>
</dbReference>
<protein>
    <submittedName>
        <fullName evidence="7">Transcriptional regulator, GntR family with aminotransferase domain</fullName>
    </submittedName>
</protein>
<dbReference type="GO" id="GO:0008483">
    <property type="term" value="F:transaminase activity"/>
    <property type="evidence" value="ECO:0007669"/>
    <property type="project" value="UniProtKB-KW"/>
</dbReference>
<organism evidence="7 8">
    <name type="scientific">Ruminiclostridium papyrosolvens DSM 2782</name>
    <dbReference type="NCBI Taxonomy" id="588581"/>
    <lineage>
        <taxon>Bacteria</taxon>
        <taxon>Bacillati</taxon>
        <taxon>Bacillota</taxon>
        <taxon>Clostridia</taxon>
        <taxon>Eubacteriales</taxon>
        <taxon>Oscillospiraceae</taxon>
        <taxon>Ruminiclostridium</taxon>
    </lineage>
</organism>
<dbReference type="InterPro" id="IPR000524">
    <property type="entry name" value="Tscrpt_reg_HTH_GntR"/>
</dbReference>
<name>F1TAU5_9FIRM</name>
<dbReference type="Pfam" id="PF00155">
    <property type="entry name" value="Aminotran_1_2"/>
    <property type="match status" value="1"/>
</dbReference>
<dbReference type="eggNOG" id="COG1167">
    <property type="taxonomic scope" value="Bacteria"/>
</dbReference>
<dbReference type="InterPro" id="IPR051446">
    <property type="entry name" value="HTH_trans_reg/aminotransferase"/>
</dbReference>
<dbReference type="OrthoDB" id="9802328at2"/>
<dbReference type="GO" id="GO:0003700">
    <property type="term" value="F:DNA-binding transcription factor activity"/>
    <property type="evidence" value="ECO:0007669"/>
    <property type="project" value="InterPro"/>
</dbReference>
<comment type="caution">
    <text evidence="7">The sequence shown here is derived from an EMBL/GenBank/DDBJ whole genome shotgun (WGS) entry which is preliminary data.</text>
</comment>
<dbReference type="EMBL" id="ACXX02000003">
    <property type="protein sequence ID" value="EGD48638.1"/>
    <property type="molecule type" value="Genomic_DNA"/>
</dbReference>
<dbReference type="Gene3D" id="3.90.1150.10">
    <property type="entry name" value="Aspartate Aminotransferase, domain 1"/>
    <property type="match status" value="1"/>
</dbReference>